<dbReference type="OrthoDB" id="3521160at2"/>
<evidence type="ECO:0000313" key="4">
    <source>
        <dbReference type="EMBL" id="KAB8195496.1"/>
    </source>
</evidence>
<gene>
    <name evidence="4" type="ORF">FH608_014325</name>
</gene>
<dbReference type="Pfam" id="PF01522">
    <property type="entry name" value="Polysacc_deac_1"/>
    <property type="match status" value="1"/>
</dbReference>
<dbReference type="SUPFAM" id="SSF88713">
    <property type="entry name" value="Glycoside hydrolase/deacetylase"/>
    <property type="match status" value="1"/>
</dbReference>
<evidence type="ECO:0000313" key="5">
    <source>
        <dbReference type="Proteomes" id="UP000312512"/>
    </source>
</evidence>
<dbReference type="InterPro" id="IPR002509">
    <property type="entry name" value="NODB_dom"/>
</dbReference>
<proteinExistence type="predicted"/>
<dbReference type="InterPro" id="IPR011330">
    <property type="entry name" value="Glyco_hydro/deAcase_b/a-brl"/>
</dbReference>
<dbReference type="GO" id="GO:0046872">
    <property type="term" value="F:metal ion binding"/>
    <property type="evidence" value="ECO:0007669"/>
    <property type="project" value="UniProtKB-KW"/>
</dbReference>
<dbReference type="Proteomes" id="UP000312512">
    <property type="component" value="Unassembled WGS sequence"/>
</dbReference>
<dbReference type="GO" id="GO:0005975">
    <property type="term" value="P:carbohydrate metabolic process"/>
    <property type="evidence" value="ECO:0007669"/>
    <property type="project" value="InterPro"/>
</dbReference>
<accession>A0A5C4WQ30</accession>
<dbReference type="GO" id="GO:0016810">
    <property type="term" value="F:hydrolase activity, acting on carbon-nitrogen (but not peptide) bonds"/>
    <property type="evidence" value="ECO:0007669"/>
    <property type="project" value="InterPro"/>
</dbReference>
<sequence length="174" mass="19009">MTQLTAEQQDAQISRTHDVIARVTGATPRLFRPPYLETDDGLRAAERRHGLTEINADVESQDWNNATADQIAEKARQLRSGRRDPHARPASEHRTGHPADRRRPARTRPVRRKDLALTGRAVGPGDACAAAYRTIAARDGAFRGEVVVTNTGSTPLDDRHVTLALPAGARISAL</sequence>
<keyword evidence="5" id="KW-1185">Reference proteome</keyword>
<dbReference type="Gene3D" id="3.20.20.370">
    <property type="entry name" value="Glycoside hydrolase/deacetylase"/>
    <property type="match status" value="1"/>
</dbReference>
<dbReference type="GO" id="GO:0004553">
    <property type="term" value="F:hydrolase activity, hydrolyzing O-glycosyl compounds"/>
    <property type="evidence" value="ECO:0007669"/>
    <property type="project" value="InterPro"/>
</dbReference>
<organism evidence="4 5">
    <name type="scientific">Nonomuraea phyllanthi</name>
    <dbReference type="NCBI Taxonomy" id="2219224"/>
    <lineage>
        <taxon>Bacteria</taxon>
        <taxon>Bacillati</taxon>
        <taxon>Actinomycetota</taxon>
        <taxon>Actinomycetes</taxon>
        <taxon>Streptosporangiales</taxon>
        <taxon>Streptosporangiaceae</taxon>
        <taxon>Nonomuraea</taxon>
    </lineage>
</organism>
<evidence type="ECO:0000256" key="1">
    <source>
        <dbReference type="ARBA" id="ARBA00022723"/>
    </source>
</evidence>
<feature type="region of interest" description="Disordered" evidence="3">
    <location>
        <begin position="74"/>
        <end position="111"/>
    </location>
</feature>
<keyword evidence="1" id="KW-0479">Metal-binding</keyword>
<keyword evidence="2" id="KW-0378">Hydrolase</keyword>
<comment type="caution">
    <text evidence="4">The sequence shown here is derived from an EMBL/GenBank/DDBJ whole genome shotgun (WGS) entry which is preliminary data.</text>
</comment>
<dbReference type="AlphaFoldDB" id="A0A5C4WQ30"/>
<dbReference type="PANTHER" id="PTHR10587:SF133">
    <property type="entry name" value="CHITIN DEACETYLASE 1-RELATED"/>
    <property type="match status" value="1"/>
</dbReference>
<evidence type="ECO:0000256" key="3">
    <source>
        <dbReference type="SAM" id="MobiDB-lite"/>
    </source>
</evidence>
<dbReference type="RefSeq" id="WP_139630935.1">
    <property type="nucleotide sequence ID" value="NZ_VDLX02000004.1"/>
</dbReference>
<dbReference type="Gene3D" id="2.60.40.290">
    <property type="match status" value="1"/>
</dbReference>
<evidence type="ECO:0000256" key="2">
    <source>
        <dbReference type="ARBA" id="ARBA00022801"/>
    </source>
</evidence>
<dbReference type="GO" id="GO:0016020">
    <property type="term" value="C:membrane"/>
    <property type="evidence" value="ECO:0007669"/>
    <property type="project" value="TreeGrafter"/>
</dbReference>
<name>A0A5C4WQ30_9ACTN</name>
<dbReference type="InterPro" id="IPR012291">
    <property type="entry name" value="CBM2_carb-bd_dom_sf"/>
</dbReference>
<dbReference type="PANTHER" id="PTHR10587">
    <property type="entry name" value="GLYCOSYL TRANSFERASE-RELATED"/>
    <property type="match status" value="1"/>
</dbReference>
<protein>
    <submittedName>
        <fullName evidence="4">Polysaccharide deacetylase family protein</fullName>
    </submittedName>
</protein>
<reference evidence="4 5" key="1">
    <citation type="submission" date="2019-10" db="EMBL/GenBank/DDBJ databases">
        <title>Nonomuraea sp. nov., isolated from Phyllanthus amarus.</title>
        <authorList>
            <person name="Klykleung N."/>
            <person name="Tanasupawat S."/>
        </authorList>
    </citation>
    <scope>NUCLEOTIDE SEQUENCE [LARGE SCALE GENOMIC DNA]</scope>
    <source>
        <strain evidence="4 5">PA1-10</strain>
    </source>
</reference>
<dbReference type="EMBL" id="VDLX02000004">
    <property type="protein sequence ID" value="KAB8195496.1"/>
    <property type="molecule type" value="Genomic_DNA"/>
</dbReference>
<feature type="compositionally biased region" description="Basic and acidic residues" evidence="3">
    <location>
        <begin position="74"/>
        <end position="102"/>
    </location>
</feature>
<dbReference type="PROSITE" id="PS51677">
    <property type="entry name" value="NODB"/>
    <property type="match status" value="1"/>
</dbReference>
<dbReference type="InterPro" id="IPR050248">
    <property type="entry name" value="Polysacc_deacetylase_ArnD"/>
</dbReference>
<dbReference type="GO" id="GO:0030247">
    <property type="term" value="F:polysaccharide binding"/>
    <property type="evidence" value="ECO:0007669"/>
    <property type="project" value="InterPro"/>
</dbReference>